<protein>
    <submittedName>
        <fullName evidence="1">Uncharacterized protein</fullName>
    </submittedName>
</protein>
<proteinExistence type="predicted"/>
<name>A0A0F9P290_9ZZZZ</name>
<accession>A0A0F9P290</accession>
<organism evidence="1">
    <name type="scientific">marine sediment metagenome</name>
    <dbReference type="NCBI Taxonomy" id="412755"/>
    <lineage>
        <taxon>unclassified sequences</taxon>
        <taxon>metagenomes</taxon>
        <taxon>ecological metagenomes</taxon>
    </lineage>
</organism>
<gene>
    <name evidence="1" type="ORF">LCGC14_0897450</name>
</gene>
<reference evidence="1" key="1">
    <citation type="journal article" date="2015" name="Nature">
        <title>Complex archaea that bridge the gap between prokaryotes and eukaryotes.</title>
        <authorList>
            <person name="Spang A."/>
            <person name="Saw J.H."/>
            <person name="Jorgensen S.L."/>
            <person name="Zaremba-Niedzwiedzka K."/>
            <person name="Martijn J."/>
            <person name="Lind A.E."/>
            <person name="van Eijk R."/>
            <person name="Schleper C."/>
            <person name="Guy L."/>
            <person name="Ettema T.J."/>
        </authorList>
    </citation>
    <scope>NUCLEOTIDE SEQUENCE</scope>
</reference>
<comment type="caution">
    <text evidence="1">The sequence shown here is derived from an EMBL/GenBank/DDBJ whole genome shotgun (WGS) entry which is preliminary data.</text>
</comment>
<dbReference type="EMBL" id="LAZR01002903">
    <property type="protein sequence ID" value="KKN24179.1"/>
    <property type="molecule type" value="Genomic_DNA"/>
</dbReference>
<sequence length="104" mass="11756">MDYTVTPYDEDCAVIAKAQDQHRHDKKSFTGAERELKGRTFGRKEGYLAALEEIREGHETLLDSARMILKFGLELTQGNLAGRLLILELQAERALRVAKEPTVI</sequence>
<dbReference type="AlphaFoldDB" id="A0A0F9P290"/>
<evidence type="ECO:0000313" key="1">
    <source>
        <dbReference type="EMBL" id="KKN24179.1"/>
    </source>
</evidence>